<proteinExistence type="predicted"/>
<gene>
    <name evidence="1" type="primary">g2236</name>
    <name evidence="1" type="ORF">VP750_LOCUS1915</name>
</gene>
<protein>
    <submittedName>
        <fullName evidence="1">G2236 protein</fullName>
    </submittedName>
</protein>
<sequence>MLHVFADYDLSSVLTTYTRIKVLLAEEAANSPWSGLAEISPFSCLTDYYIVGGNHSDFPEVMRLEAKLAEGITVAKHALKILWDVAVQLDSFGLTRRRTMKRPGEDAVIVRHLIKAITDMEDGYNLGSMHCTIQGPSTTAKASSRPIASGGECHSIHSIHQEMAGLLSRAGENLKVQGSERFFGEESPAWFVKAAFRAAYKAQDAKDSVAAAALFRASACFYIACPSPSPEYLAEMRNAYMLAIRASLDAHSHDASRKPYLSLA</sequence>
<dbReference type="EMBL" id="CAXHTA020000003">
    <property type="protein sequence ID" value="CAL5220256.1"/>
    <property type="molecule type" value="Genomic_DNA"/>
</dbReference>
<accession>A0ABP1FLI7</accession>
<reference evidence="1 2" key="1">
    <citation type="submission" date="2024-06" db="EMBL/GenBank/DDBJ databases">
        <authorList>
            <person name="Kraege A."/>
            <person name="Thomma B."/>
        </authorList>
    </citation>
    <scope>NUCLEOTIDE SEQUENCE [LARGE SCALE GENOMIC DNA]</scope>
</reference>
<dbReference type="Proteomes" id="UP001497392">
    <property type="component" value="Unassembled WGS sequence"/>
</dbReference>
<name>A0ABP1FLI7_9CHLO</name>
<keyword evidence="2" id="KW-1185">Reference proteome</keyword>
<organism evidence="1 2">
    <name type="scientific">Coccomyxa viridis</name>
    <dbReference type="NCBI Taxonomy" id="1274662"/>
    <lineage>
        <taxon>Eukaryota</taxon>
        <taxon>Viridiplantae</taxon>
        <taxon>Chlorophyta</taxon>
        <taxon>core chlorophytes</taxon>
        <taxon>Trebouxiophyceae</taxon>
        <taxon>Trebouxiophyceae incertae sedis</taxon>
        <taxon>Coccomyxaceae</taxon>
        <taxon>Coccomyxa</taxon>
    </lineage>
</organism>
<evidence type="ECO:0000313" key="2">
    <source>
        <dbReference type="Proteomes" id="UP001497392"/>
    </source>
</evidence>
<evidence type="ECO:0000313" key="1">
    <source>
        <dbReference type="EMBL" id="CAL5220256.1"/>
    </source>
</evidence>
<comment type="caution">
    <text evidence="1">The sequence shown here is derived from an EMBL/GenBank/DDBJ whole genome shotgun (WGS) entry which is preliminary data.</text>
</comment>